<comment type="caution">
    <text evidence="1">The sequence shown here is derived from an EMBL/GenBank/DDBJ whole genome shotgun (WGS) entry which is preliminary data.</text>
</comment>
<reference evidence="1" key="2">
    <citation type="journal article" date="2023" name="IMA Fungus">
        <title>Comparative genomic study of the Penicillium genus elucidates a diverse pangenome and 15 lateral gene transfer events.</title>
        <authorList>
            <person name="Petersen C."/>
            <person name="Sorensen T."/>
            <person name="Nielsen M.R."/>
            <person name="Sondergaard T.E."/>
            <person name="Sorensen J.L."/>
            <person name="Fitzpatrick D.A."/>
            <person name="Frisvad J.C."/>
            <person name="Nielsen K.L."/>
        </authorList>
    </citation>
    <scope>NUCLEOTIDE SEQUENCE</scope>
    <source>
        <strain evidence="1">IBT 22155</strain>
    </source>
</reference>
<accession>A0A9W9L6D8</accession>
<organism evidence="1 2">
    <name type="scientific">Penicillium bovifimosum</name>
    <dbReference type="NCBI Taxonomy" id="126998"/>
    <lineage>
        <taxon>Eukaryota</taxon>
        <taxon>Fungi</taxon>
        <taxon>Dikarya</taxon>
        <taxon>Ascomycota</taxon>
        <taxon>Pezizomycotina</taxon>
        <taxon>Eurotiomycetes</taxon>
        <taxon>Eurotiomycetidae</taxon>
        <taxon>Eurotiales</taxon>
        <taxon>Aspergillaceae</taxon>
        <taxon>Penicillium</taxon>
    </lineage>
</organism>
<gene>
    <name evidence="1" type="ORF">N7515_004124</name>
</gene>
<evidence type="ECO:0000313" key="1">
    <source>
        <dbReference type="EMBL" id="KAJ5139276.1"/>
    </source>
</evidence>
<dbReference type="RefSeq" id="XP_056523925.1">
    <property type="nucleotide sequence ID" value="XM_056664868.1"/>
</dbReference>
<keyword evidence="2" id="KW-1185">Reference proteome</keyword>
<dbReference type="OrthoDB" id="4525641at2759"/>
<sequence>MDRIIQVVEEVLPPGEKYTNQRAEPLARERDPARLFRYFCSIFDVSKFNYVFSWAAAKVDYSRSTARGQWYMKQVWANVAVQVKLYLDIDPETESQLRSGFWNEIVQWWDAMVQDPHYACVVQYHSSRGISPPSG</sequence>
<evidence type="ECO:0000313" key="2">
    <source>
        <dbReference type="Proteomes" id="UP001149079"/>
    </source>
</evidence>
<dbReference type="AlphaFoldDB" id="A0A9W9L6D8"/>
<reference evidence="1" key="1">
    <citation type="submission" date="2022-11" db="EMBL/GenBank/DDBJ databases">
        <authorList>
            <person name="Petersen C."/>
        </authorList>
    </citation>
    <scope>NUCLEOTIDE SEQUENCE</scope>
    <source>
        <strain evidence="1">IBT 22155</strain>
    </source>
</reference>
<proteinExistence type="predicted"/>
<dbReference type="Proteomes" id="UP001149079">
    <property type="component" value="Unassembled WGS sequence"/>
</dbReference>
<dbReference type="EMBL" id="JAPQKL010000003">
    <property type="protein sequence ID" value="KAJ5139276.1"/>
    <property type="molecule type" value="Genomic_DNA"/>
</dbReference>
<dbReference type="GeneID" id="81404038"/>
<name>A0A9W9L6D8_9EURO</name>
<protein>
    <submittedName>
        <fullName evidence="1">Uncharacterized protein</fullName>
    </submittedName>
</protein>